<reference evidence="1 2" key="2">
    <citation type="journal article" date="2022" name="Mol. Ecol. Resour.">
        <title>The genomes of chicory, endive, great burdock and yacon provide insights into Asteraceae paleo-polyploidization history and plant inulin production.</title>
        <authorList>
            <person name="Fan W."/>
            <person name="Wang S."/>
            <person name="Wang H."/>
            <person name="Wang A."/>
            <person name="Jiang F."/>
            <person name="Liu H."/>
            <person name="Zhao H."/>
            <person name="Xu D."/>
            <person name="Zhang Y."/>
        </authorList>
    </citation>
    <scope>NUCLEOTIDE SEQUENCE [LARGE SCALE GENOMIC DNA]</scope>
    <source>
        <strain evidence="2">cv. Yunnan</strain>
        <tissue evidence="1">Leaves</tissue>
    </source>
</reference>
<keyword evidence="2" id="KW-1185">Reference proteome</keyword>
<comment type="caution">
    <text evidence="1">The sequence shown here is derived from an EMBL/GenBank/DDBJ whole genome shotgun (WGS) entry which is preliminary data.</text>
</comment>
<sequence length="524" mass="58996">MDGDDDGAGSSTLMTVVCCRWICGLVVDRRPGGWWKVLVVEEGVGWWKVLAVDEGHRRLSSSVFMLNVSGHCVISGCAILGLICEEFEVLYCNLDCEMAGSKGGIPDVIRPTRSQGGLKAGYGKSGASTGLNRRVLGEINQNIITASTAYPYAVGFPGKKPMVTKKPLVPVRRPVTRAISAQNTSKPSLPLPEGKKPKVQIIPDENDHEDCSIIDVDDDFGAPMFVQHTEAMLEEIDKMDEDIYEEPLLDIDDADKGDPLAVVEYIDDIYAHYRKEEISSCVSPSYMSRQHDITYRMRGILIDWLIEVHYKFELMEETLYLTVNLVDRYLERQIVTRKQLQLVGVTAMLLACKYEEISVPIVDDFIVISDKAYTRAEVLEMEKEMMNTLQFNLSVPTPFVFIKRFLKAANSYKELELLSFYLIDLCLVEYEMLKFPPSLLAAAAVFTAESTLNRSKQWTKTSEFHSQYSQNHLLECSKMMVGLHQKAGGTGKLVAVFKKYSTSKFGHVARTQPANFILEPRFWD</sequence>
<organism evidence="1 2">
    <name type="scientific">Smallanthus sonchifolius</name>
    <dbReference type="NCBI Taxonomy" id="185202"/>
    <lineage>
        <taxon>Eukaryota</taxon>
        <taxon>Viridiplantae</taxon>
        <taxon>Streptophyta</taxon>
        <taxon>Embryophyta</taxon>
        <taxon>Tracheophyta</taxon>
        <taxon>Spermatophyta</taxon>
        <taxon>Magnoliopsida</taxon>
        <taxon>eudicotyledons</taxon>
        <taxon>Gunneridae</taxon>
        <taxon>Pentapetalae</taxon>
        <taxon>asterids</taxon>
        <taxon>campanulids</taxon>
        <taxon>Asterales</taxon>
        <taxon>Asteraceae</taxon>
        <taxon>Asteroideae</taxon>
        <taxon>Heliantheae alliance</taxon>
        <taxon>Millerieae</taxon>
        <taxon>Smallanthus</taxon>
    </lineage>
</organism>
<protein>
    <submittedName>
        <fullName evidence="1">Uncharacterized protein</fullName>
    </submittedName>
</protein>
<dbReference type="Proteomes" id="UP001056120">
    <property type="component" value="Linkage Group LG11"/>
</dbReference>
<accession>A0ACB9HQV6</accession>
<gene>
    <name evidence="1" type="ORF">L1987_32487</name>
</gene>
<reference evidence="2" key="1">
    <citation type="journal article" date="2022" name="Mol. Ecol. Resour.">
        <title>The genomes of chicory, endive, great burdock and yacon provide insights into Asteraceae palaeo-polyploidization history and plant inulin production.</title>
        <authorList>
            <person name="Fan W."/>
            <person name="Wang S."/>
            <person name="Wang H."/>
            <person name="Wang A."/>
            <person name="Jiang F."/>
            <person name="Liu H."/>
            <person name="Zhao H."/>
            <person name="Xu D."/>
            <person name="Zhang Y."/>
        </authorList>
    </citation>
    <scope>NUCLEOTIDE SEQUENCE [LARGE SCALE GENOMIC DNA]</scope>
    <source>
        <strain evidence="2">cv. Yunnan</strain>
    </source>
</reference>
<proteinExistence type="predicted"/>
<evidence type="ECO:0000313" key="1">
    <source>
        <dbReference type="EMBL" id="KAI3797232.1"/>
    </source>
</evidence>
<evidence type="ECO:0000313" key="2">
    <source>
        <dbReference type="Proteomes" id="UP001056120"/>
    </source>
</evidence>
<dbReference type="EMBL" id="CM042028">
    <property type="protein sequence ID" value="KAI3797232.1"/>
    <property type="molecule type" value="Genomic_DNA"/>
</dbReference>
<name>A0ACB9HQV6_9ASTR</name>